<dbReference type="Proteomes" id="UP000636800">
    <property type="component" value="Chromosome 3"/>
</dbReference>
<protein>
    <recommendedName>
        <fullName evidence="1">Zinc-ribbon 15 domain-containing protein</fullName>
    </recommendedName>
</protein>
<organism evidence="2 3">
    <name type="scientific">Vanilla planifolia</name>
    <name type="common">Vanilla</name>
    <dbReference type="NCBI Taxonomy" id="51239"/>
    <lineage>
        <taxon>Eukaryota</taxon>
        <taxon>Viridiplantae</taxon>
        <taxon>Streptophyta</taxon>
        <taxon>Embryophyta</taxon>
        <taxon>Tracheophyta</taxon>
        <taxon>Spermatophyta</taxon>
        <taxon>Magnoliopsida</taxon>
        <taxon>Liliopsida</taxon>
        <taxon>Asparagales</taxon>
        <taxon>Orchidaceae</taxon>
        <taxon>Vanilloideae</taxon>
        <taxon>Vanilleae</taxon>
        <taxon>Vanilla</taxon>
    </lineage>
</organism>
<proteinExistence type="predicted"/>
<evidence type="ECO:0000259" key="1">
    <source>
        <dbReference type="Pfam" id="PF17032"/>
    </source>
</evidence>
<dbReference type="InterPro" id="IPR053281">
    <property type="entry name" value="Double_zinc_ribbon"/>
</dbReference>
<accession>A0A835R9D7</accession>
<evidence type="ECO:0000313" key="3">
    <source>
        <dbReference type="Proteomes" id="UP000636800"/>
    </source>
</evidence>
<keyword evidence="3" id="KW-1185">Reference proteome</keyword>
<dbReference type="InterPro" id="IPR031493">
    <property type="entry name" value="Zinc_ribbon_15"/>
</dbReference>
<dbReference type="PANTHER" id="PTHR36718:SF1">
    <property type="entry name" value="DOUBLE ZINC RIBBON PROTEIN MJ0416"/>
    <property type="match status" value="1"/>
</dbReference>
<dbReference type="Pfam" id="PF17032">
    <property type="entry name" value="Zn_ribbon_15"/>
    <property type="match status" value="1"/>
</dbReference>
<dbReference type="PANTHER" id="PTHR36718">
    <property type="entry name" value="OS05G0435400 PROTEIN"/>
    <property type="match status" value="1"/>
</dbReference>
<name>A0A835R9D7_VANPL</name>
<comment type="caution">
    <text evidence="2">The sequence shown here is derived from an EMBL/GenBank/DDBJ whole genome shotgun (WGS) entry which is preliminary data.</text>
</comment>
<reference evidence="2 3" key="1">
    <citation type="journal article" date="2020" name="Nat. Food">
        <title>A phased Vanilla planifolia genome enables genetic improvement of flavour and production.</title>
        <authorList>
            <person name="Hasing T."/>
            <person name="Tang H."/>
            <person name="Brym M."/>
            <person name="Khazi F."/>
            <person name="Huang T."/>
            <person name="Chambers A.H."/>
        </authorList>
    </citation>
    <scope>NUCLEOTIDE SEQUENCE [LARGE SCALE GENOMIC DNA]</scope>
    <source>
        <tissue evidence="2">Leaf</tissue>
    </source>
</reference>
<dbReference type="AlphaFoldDB" id="A0A835R9D7"/>
<evidence type="ECO:0000313" key="2">
    <source>
        <dbReference type="EMBL" id="KAG0488030.1"/>
    </source>
</evidence>
<sequence>MDGSMSIFLPSGGGNATKHLRSNYSPFCCSPHHLSLFLGERSIEQLRYSMFFFFVGGIEQQAGRVLKDAAGRCIRCGGSADLVDYEKVLKLFFVPVWRWPGKTPAFYCRNCSFLYPYSLPTNGEDFDEISGGGHRTVTSLPGDLCCHSCSRPVDPQFRFCPYCGFAL</sequence>
<dbReference type="EMBL" id="JADCNL010000003">
    <property type="protein sequence ID" value="KAG0488030.1"/>
    <property type="molecule type" value="Genomic_DNA"/>
</dbReference>
<feature type="domain" description="Zinc-ribbon 15" evidence="1">
    <location>
        <begin position="72"/>
        <end position="164"/>
    </location>
</feature>
<gene>
    <name evidence="2" type="ORF">HPP92_006841</name>
</gene>